<comment type="cofactor">
    <cofactor evidence="1">
        <name>FAD</name>
        <dbReference type="ChEBI" id="CHEBI:57692"/>
    </cofactor>
</comment>
<dbReference type="InterPro" id="IPR017927">
    <property type="entry name" value="FAD-bd_FR_type"/>
</dbReference>
<dbReference type="Gene3D" id="3.40.50.80">
    <property type="entry name" value="Nucleotide-binding domain of ferredoxin-NADP reductase (FNR) module"/>
    <property type="match status" value="1"/>
</dbReference>
<reference evidence="6 7" key="1">
    <citation type="submission" date="2024-10" db="EMBL/GenBank/DDBJ databases">
        <title>The Natural Products Discovery Center: Release of the First 8490 Sequenced Strains for Exploring Actinobacteria Biosynthetic Diversity.</title>
        <authorList>
            <person name="Kalkreuter E."/>
            <person name="Kautsar S.A."/>
            <person name="Yang D."/>
            <person name="Bader C.D."/>
            <person name="Teijaro C.N."/>
            <person name="Fluegel L."/>
            <person name="Davis C.M."/>
            <person name="Simpson J.R."/>
            <person name="Lauterbach L."/>
            <person name="Steele A.D."/>
            <person name="Gui C."/>
            <person name="Meng S."/>
            <person name="Li G."/>
            <person name="Viehrig K."/>
            <person name="Ye F."/>
            <person name="Su P."/>
            <person name="Kiefer A.F."/>
            <person name="Nichols A."/>
            <person name="Cepeda A.J."/>
            <person name="Yan W."/>
            <person name="Fan B."/>
            <person name="Jiang Y."/>
            <person name="Adhikari A."/>
            <person name="Zheng C.-J."/>
            <person name="Schuster L."/>
            <person name="Cowan T.M."/>
            <person name="Smanski M.J."/>
            <person name="Chevrette M.G."/>
            <person name="De Carvalho L.P.S."/>
            <person name="Shen B."/>
        </authorList>
    </citation>
    <scope>NUCLEOTIDE SEQUENCE [LARGE SCALE GENOMIC DNA]</scope>
    <source>
        <strain evidence="6 7">NPDC049639</strain>
    </source>
</reference>
<dbReference type="SUPFAM" id="SSF52343">
    <property type="entry name" value="Ferredoxin reductase-like, C-terminal NADP-linked domain"/>
    <property type="match status" value="1"/>
</dbReference>
<keyword evidence="2" id="KW-0408">Iron</keyword>
<dbReference type="InterPro" id="IPR001433">
    <property type="entry name" value="OxRdtase_FAD/NAD-bd"/>
</dbReference>
<dbReference type="InterPro" id="IPR039261">
    <property type="entry name" value="FNR_nucleotide-bd"/>
</dbReference>
<keyword evidence="2" id="KW-0001">2Fe-2S</keyword>
<dbReference type="CDD" id="cd06217">
    <property type="entry name" value="FNR_iron_sulfur_binding_3"/>
    <property type="match status" value="1"/>
</dbReference>
<keyword evidence="7" id="KW-1185">Reference proteome</keyword>
<keyword evidence="3" id="KW-0411">Iron-sulfur</keyword>
<dbReference type="Proteomes" id="UP001612915">
    <property type="component" value="Unassembled WGS sequence"/>
</dbReference>
<dbReference type="PANTHER" id="PTHR47354:SF5">
    <property type="entry name" value="PROTEIN RFBI"/>
    <property type="match status" value="1"/>
</dbReference>
<dbReference type="InterPro" id="IPR050415">
    <property type="entry name" value="MRET"/>
</dbReference>
<evidence type="ECO:0000313" key="7">
    <source>
        <dbReference type="Proteomes" id="UP001612915"/>
    </source>
</evidence>
<dbReference type="Gene3D" id="2.40.30.10">
    <property type="entry name" value="Translation factors"/>
    <property type="match status" value="1"/>
</dbReference>
<dbReference type="PRINTS" id="PR00410">
    <property type="entry name" value="PHEHYDRXLASE"/>
</dbReference>
<dbReference type="InterPro" id="IPR001709">
    <property type="entry name" value="Flavoprot_Pyr_Nucl_cyt_Rdtase"/>
</dbReference>
<dbReference type="SUPFAM" id="SSF63380">
    <property type="entry name" value="Riboflavin synthase domain-like"/>
    <property type="match status" value="1"/>
</dbReference>
<proteinExistence type="predicted"/>
<feature type="domain" description="FAD-binding FR-type" evidence="5">
    <location>
        <begin position="39"/>
        <end position="145"/>
    </location>
</feature>
<dbReference type="PANTHER" id="PTHR47354">
    <property type="entry name" value="NADH OXIDOREDUCTASE HCR"/>
    <property type="match status" value="1"/>
</dbReference>
<evidence type="ECO:0000256" key="1">
    <source>
        <dbReference type="ARBA" id="ARBA00001974"/>
    </source>
</evidence>
<name>A0ABW8AJQ1_9ACTN</name>
<evidence type="ECO:0000313" key="6">
    <source>
        <dbReference type="EMBL" id="MFI7586572.1"/>
    </source>
</evidence>
<keyword evidence="2" id="KW-0479">Metal-binding</keyword>
<evidence type="ECO:0000256" key="2">
    <source>
        <dbReference type="ARBA" id="ARBA00022714"/>
    </source>
</evidence>
<dbReference type="InterPro" id="IPR008333">
    <property type="entry name" value="Cbr1-like_FAD-bd_dom"/>
</dbReference>
<evidence type="ECO:0000256" key="4">
    <source>
        <dbReference type="SAM" id="MobiDB-lite"/>
    </source>
</evidence>
<dbReference type="InterPro" id="IPR017938">
    <property type="entry name" value="Riboflavin_synthase-like_b-brl"/>
</dbReference>
<protein>
    <submittedName>
        <fullName evidence="6">Ferredoxin reductase</fullName>
    </submittedName>
</protein>
<dbReference type="Pfam" id="PF00175">
    <property type="entry name" value="NAD_binding_1"/>
    <property type="match status" value="1"/>
</dbReference>
<dbReference type="EMBL" id="JBITLV010000001">
    <property type="protein sequence ID" value="MFI7586572.1"/>
    <property type="molecule type" value="Genomic_DNA"/>
</dbReference>
<dbReference type="PRINTS" id="PR00371">
    <property type="entry name" value="FPNCR"/>
</dbReference>
<comment type="caution">
    <text evidence="6">The sequence shown here is derived from an EMBL/GenBank/DDBJ whole genome shotgun (WGS) entry which is preliminary data.</text>
</comment>
<dbReference type="RefSeq" id="WP_398276450.1">
    <property type="nucleotide sequence ID" value="NZ_JBITLV010000001.1"/>
</dbReference>
<feature type="compositionally biased region" description="Low complexity" evidence="4">
    <location>
        <begin position="16"/>
        <end position="40"/>
    </location>
</feature>
<dbReference type="Pfam" id="PF00970">
    <property type="entry name" value="FAD_binding_6"/>
    <property type="match status" value="1"/>
</dbReference>
<organism evidence="6 7">
    <name type="scientific">Spongisporangium articulatum</name>
    <dbReference type="NCBI Taxonomy" id="3362603"/>
    <lineage>
        <taxon>Bacteria</taxon>
        <taxon>Bacillati</taxon>
        <taxon>Actinomycetota</taxon>
        <taxon>Actinomycetes</taxon>
        <taxon>Kineosporiales</taxon>
        <taxon>Kineosporiaceae</taxon>
        <taxon>Spongisporangium</taxon>
    </lineage>
</organism>
<dbReference type="PROSITE" id="PS51384">
    <property type="entry name" value="FAD_FR"/>
    <property type="match status" value="1"/>
</dbReference>
<feature type="region of interest" description="Disordered" evidence="4">
    <location>
        <begin position="1"/>
        <end position="41"/>
    </location>
</feature>
<accession>A0ABW8AJQ1</accession>
<evidence type="ECO:0000259" key="5">
    <source>
        <dbReference type="PROSITE" id="PS51384"/>
    </source>
</evidence>
<sequence length="277" mass="28980">MTDLPPLPSLGGSPGLDGLPPLPTLGAVNRRPPANGARRAWQPATVTAVSDLTPTARSFFFALPAGTERHVPGQHYDIRLTAPDGSQAQRSYSIASAPGARGDAPTVELSVERIADGAVSPYLHDLVHVGDSVELRGPFGGWFIWRGDTPVVLVGGGSGIVPLMSMLRYWRALGRPVPLHLVVSVRTPEGLYYAEELAAEGASVTVVYTRAAPEGAERPPGRLSAADLAHVVRPFLGLPGATAYVCGGAGFAETASQLLVELGLDRSAVRVERFGPG</sequence>
<evidence type="ECO:0000256" key="3">
    <source>
        <dbReference type="ARBA" id="ARBA00023014"/>
    </source>
</evidence>
<gene>
    <name evidence="6" type="ORF">ACIB24_05805</name>
</gene>